<sequence>MEQLKSKIKNLIVEVIDDLSINIDEITDETDLFQVGMDSLSSVKLIIAIETEFNFEFYDEDLTVETLRNVESISQYVSGRI</sequence>
<dbReference type="Proteomes" id="UP000198636">
    <property type="component" value="Unassembled WGS sequence"/>
</dbReference>
<proteinExistence type="predicted"/>
<dbReference type="EMBL" id="FMUS01000044">
    <property type="protein sequence ID" value="SCZ09484.1"/>
    <property type="molecule type" value="Genomic_DNA"/>
</dbReference>
<reference evidence="2 3" key="1">
    <citation type="submission" date="2016-10" db="EMBL/GenBank/DDBJ databases">
        <authorList>
            <person name="de Groot N.N."/>
        </authorList>
    </citation>
    <scope>NUCLEOTIDE SEQUENCE [LARGE SCALE GENOMIC DNA]</scope>
    <source>
        <strain evidence="2 3">DSM 18978</strain>
    </source>
</reference>
<dbReference type="AlphaFoldDB" id="A0A1G5LA64"/>
<gene>
    <name evidence="2" type="ORF">SAMN03080606_04202</name>
</gene>
<feature type="domain" description="Carrier" evidence="1">
    <location>
        <begin position="2"/>
        <end position="81"/>
    </location>
</feature>
<dbReference type="SUPFAM" id="SSF47336">
    <property type="entry name" value="ACP-like"/>
    <property type="match status" value="1"/>
</dbReference>
<dbReference type="Pfam" id="PF00550">
    <property type="entry name" value="PP-binding"/>
    <property type="match status" value="1"/>
</dbReference>
<dbReference type="STRING" id="1120976.SAMN03080606_04202"/>
<dbReference type="PROSITE" id="PS50075">
    <property type="entry name" value="CARRIER"/>
    <property type="match status" value="1"/>
</dbReference>
<keyword evidence="3" id="KW-1185">Reference proteome</keyword>
<name>A0A1G5LA64_9FIRM</name>
<evidence type="ECO:0000313" key="3">
    <source>
        <dbReference type="Proteomes" id="UP000198636"/>
    </source>
</evidence>
<dbReference type="InterPro" id="IPR009081">
    <property type="entry name" value="PP-bd_ACP"/>
</dbReference>
<evidence type="ECO:0000313" key="2">
    <source>
        <dbReference type="EMBL" id="SCZ09484.1"/>
    </source>
</evidence>
<dbReference type="Gene3D" id="1.10.1200.10">
    <property type="entry name" value="ACP-like"/>
    <property type="match status" value="1"/>
</dbReference>
<dbReference type="OrthoDB" id="2088018at2"/>
<protein>
    <submittedName>
        <fullName evidence="2">Acyl carrier protein</fullName>
    </submittedName>
</protein>
<dbReference type="RefSeq" id="WP_091547515.1">
    <property type="nucleotide sequence ID" value="NZ_FMUS01000044.1"/>
</dbReference>
<dbReference type="InterPro" id="IPR036736">
    <property type="entry name" value="ACP-like_sf"/>
</dbReference>
<evidence type="ECO:0000259" key="1">
    <source>
        <dbReference type="PROSITE" id="PS50075"/>
    </source>
</evidence>
<organism evidence="2 3">
    <name type="scientific">Alkaliphilus peptidifermentans DSM 18978</name>
    <dbReference type="NCBI Taxonomy" id="1120976"/>
    <lineage>
        <taxon>Bacteria</taxon>
        <taxon>Bacillati</taxon>
        <taxon>Bacillota</taxon>
        <taxon>Clostridia</taxon>
        <taxon>Peptostreptococcales</taxon>
        <taxon>Natronincolaceae</taxon>
        <taxon>Alkaliphilus</taxon>
    </lineage>
</organism>
<accession>A0A1G5LA64</accession>